<sequence length="139" mass="16353">MSNNRSWMYERLANGGFLNEDFKKGVNEFIQAAVNLYPSGVIACPCRKCKNRKLLTWDIVRQHLFEKGFVEDYYVWGAHGETHNSNGLVYLLHLKNTYNKLNNLKLKLEAPRMHPKLHFLICIPNIWKLLDARTKKYLD</sequence>
<dbReference type="AlphaFoldDB" id="A0A9P0ZN16"/>
<evidence type="ECO:0000259" key="1">
    <source>
        <dbReference type="Pfam" id="PF13963"/>
    </source>
</evidence>
<accession>A0A9P0ZN16</accession>
<reference evidence="2" key="1">
    <citation type="submission" date="2022-07" db="EMBL/GenBank/DDBJ databases">
        <authorList>
            <person name="Macas J."/>
            <person name="Novak P."/>
            <person name="Neumann P."/>
        </authorList>
    </citation>
    <scope>NUCLEOTIDE SEQUENCE</scope>
</reference>
<proteinExistence type="predicted"/>
<dbReference type="EMBL" id="CAMAPE010000048">
    <property type="protein sequence ID" value="CAH9106180.1"/>
    <property type="molecule type" value="Genomic_DNA"/>
</dbReference>
<keyword evidence="3" id="KW-1185">Reference proteome</keyword>
<dbReference type="Proteomes" id="UP001152484">
    <property type="component" value="Unassembled WGS sequence"/>
</dbReference>
<comment type="caution">
    <text evidence="2">The sequence shown here is derived from an EMBL/GenBank/DDBJ whole genome shotgun (WGS) entry which is preliminary data.</text>
</comment>
<feature type="domain" description="Transposase-associated" evidence="1">
    <location>
        <begin position="5"/>
        <end position="81"/>
    </location>
</feature>
<protein>
    <recommendedName>
        <fullName evidence="1">Transposase-associated domain-containing protein</fullName>
    </recommendedName>
</protein>
<name>A0A9P0ZN16_CUSEU</name>
<gene>
    <name evidence="2" type="ORF">CEURO_LOCUS17231</name>
</gene>
<evidence type="ECO:0000313" key="3">
    <source>
        <dbReference type="Proteomes" id="UP001152484"/>
    </source>
</evidence>
<dbReference type="Pfam" id="PF13963">
    <property type="entry name" value="Transpos_assoc"/>
    <property type="match status" value="1"/>
</dbReference>
<organism evidence="2 3">
    <name type="scientific">Cuscuta europaea</name>
    <name type="common">European dodder</name>
    <dbReference type="NCBI Taxonomy" id="41803"/>
    <lineage>
        <taxon>Eukaryota</taxon>
        <taxon>Viridiplantae</taxon>
        <taxon>Streptophyta</taxon>
        <taxon>Embryophyta</taxon>
        <taxon>Tracheophyta</taxon>
        <taxon>Spermatophyta</taxon>
        <taxon>Magnoliopsida</taxon>
        <taxon>eudicotyledons</taxon>
        <taxon>Gunneridae</taxon>
        <taxon>Pentapetalae</taxon>
        <taxon>asterids</taxon>
        <taxon>lamiids</taxon>
        <taxon>Solanales</taxon>
        <taxon>Convolvulaceae</taxon>
        <taxon>Cuscuteae</taxon>
        <taxon>Cuscuta</taxon>
        <taxon>Cuscuta subgen. Cuscuta</taxon>
    </lineage>
</organism>
<dbReference type="InterPro" id="IPR029480">
    <property type="entry name" value="Transpos_assoc"/>
</dbReference>
<evidence type="ECO:0000313" key="2">
    <source>
        <dbReference type="EMBL" id="CAH9106180.1"/>
    </source>
</evidence>
<dbReference type="OrthoDB" id="1299068at2759"/>